<comment type="caution">
    <text evidence="2">The sequence shown here is derived from an EMBL/GenBank/DDBJ whole genome shotgun (WGS) entry which is preliminary data.</text>
</comment>
<feature type="region of interest" description="Disordered" evidence="1">
    <location>
        <begin position="54"/>
        <end position="79"/>
    </location>
</feature>
<dbReference type="OrthoDB" id="5056722at2759"/>
<evidence type="ECO:0000256" key="1">
    <source>
        <dbReference type="SAM" id="MobiDB-lite"/>
    </source>
</evidence>
<reference evidence="2 3" key="1">
    <citation type="journal article" date="2021" name="Nat. Commun.">
        <title>Genetic determinants of endophytism in the Arabidopsis root mycobiome.</title>
        <authorList>
            <person name="Mesny F."/>
            <person name="Miyauchi S."/>
            <person name="Thiergart T."/>
            <person name="Pickel B."/>
            <person name="Atanasova L."/>
            <person name="Karlsson M."/>
            <person name="Huettel B."/>
            <person name="Barry K.W."/>
            <person name="Haridas S."/>
            <person name="Chen C."/>
            <person name="Bauer D."/>
            <person name="Andreopoulos W."/>
            <person name="Pangilinan J."/>
            <person name="LaButti K."/>
            <person name="Riley R."/>
            <person name="Lipzen A."/>
            <person name="Clum A."/>
            <person name="Drula E."/>
            <person name="Henrissat B."/>
            <person name="Kohler A."/>
            <person name="Grigoriev I.V."/>
            <person name="Martin F.M."/>
            <person name="Hacquard S."/>
        </authorList>
    </citation>
    <scope>NUCLEOTIDE SEQUENCE [LARGE SCALE GENOMIC DNA]</scope>
    <source>
        <strain evidence="2 3">MPI-CAGE-CH-0241</strain>
    </source>
</reference>
<evidence type="ECO:0000313" key="3">
    <source>
        <dbReference type="Proteomes" id="UP000777438"/>
    </source>
</evidence>
<sequence length="79" mass="8874">AVQHLGLFVPWECFLPESSGDINDIWTRQKAALSRRLLFILDNIQLLRRSAEDAKRDAKQWGASSGDDERTIGAMESGD</sequence>
<dbReference type="Proteomes" id="UP000777438">
    <property type="component" value="Unassembled WGS sequence"/>
</dbReference>
<keyword evidence="3" id="KW-1185">Reference proteome</keyword>
<gene>
    <name evidence="2" type="ORF">B0T10DRAFT_382111</name>
</gene>
<accession>A0A9P9AEV6</accession>
<proteinExistence type="predicted"/>
<evidence type="ECO:0000313" key="2">
    <source>
        <dbReference type="EMBL" id="KAH6871328.1"/>
    </source>
</evidence>
<feature type="non-terminal residue" evidence="2">
    <location>
        <position position="1"/>
    </location>
</feature>
<dbReference type="AlphaFoldDB" id="A0A9P9AEV6"/>
<organism evidence="2 3">
    <name type="scientific">Thelonectria olida</name>
    <dbReference type="NCBI Taxonomy" id="1576542"/>
    <lineage>
        <taxon>Eukaryota</taxon>
        <taxon>Fungi</taxon>
        <taxon>Dikarya</taxon>
        <taxon>Ascomycota</taxon>
        <taxon>Pezizomycotina</taxon>
        <taxon>Sordariomycetes</taxon>
        <taxon>Hypocreomycetidae</taxon>
        <taxon>Hypocreales</taxon>
        <taxon>Nectriaceae</taxon>
        <taxon>Thelonectria</taxon>
    </lineage>
</organism>
<name>A0A9P9AEV6_9HYPO</name>
<protein>
    <submittedName>
        <fullName evidence="2">Uncharacterized protein</fullName>
    </submittedName>
</protein>
<dbReference type="EMBL" id="JAGPYM010000056">
    <property type="protein sequence ID" value="KAH6871328.1"/>
    <property type="molecule type" value="Genomic_DNA"/>
</dbReference>
<feature type="non-terminal residue" evidence="2">
    <location>
        <position position="79"/>
    </location>
</feature>